<evidence type="ECO:0000256" key="1">
    <source>
        <dbReference type="ARBA" id="ARBA00004418"/>
    </source>
</evidence>
<organism evidence="6 7">
    <name type="scientific">Aliiroseovarius salicola</name>
    <dbReference type="NCBI Taxonomy" id="3009082"/>
    <lineage>
        <taxon>Bacteria</taxon>
        <taxon>Pseudomonadati</taxon>
        <taxon>Pseudomonadota</taxon>
        <taxon>Alphaproteobacteria</taxon>
        <taxon>Rhodobacterales</taxon>
        <taxon>Paracoccaceae</taxon>
        <taxon>Aliiroseovarius</taxon>
    </lineage>
</organism>
<dbReference type="PIRSF" id="PIRSF019574">
    <property type="entry name" value="Periplasmic_polyamine_BP"/>
    <property type="match status" value="1"/>
</dbReference>
<reference evidence="6 7" key="1">
    <citation type="submission" date="2023-01" db="EMBL/GenBank/DDBJ databases">
        <authorList>
            <person name="Yoon J.-W."/>
        </authorList>
    </citation>
    <scope>NUCLEOTIDE SEQUENCE [LARGE SCALE GENOMIC DNA]</scope>
    <source>
        <strain evidence="6 7">KMU-50</strain>
    </source>
</reference>
<keyword evidence="7" id="KW-1185">Reference proteome</keyword>
<keyword evidence="4 5" id="KW-0574">Periplasm</keyword>
<evidence type="ECO:0000256" key="3">
    <source>
        <dbReference type="ARBA" id="ARBA00022729"/>
    </source>
</evidence>
<comment type="subcellular location">
    <subcellularLocation>
        <location evidence="1 5">Periplasm</location>
    </subcellularLocation>
</comment>
<dbReference type="Gene3D" id="3.40.190.10">
    <property type="entry name" value="Periplasmic binding protein-like II"/>
    <property type="match status" value="2"/>
</dbReference>
<name>A0ABT4VZR6_9RHOB</name>
<dbReference type="CDD" id="cd13659">
    <property type="entry name" value="PBP2_PotF"/>
    <property type="match status" value="1"/>
</dbReference>
<keyword evidence="3" id="KW-0732">Signal</keyword>
<dbReference type="Pfam" id="PF13416">
    <property type="entry name" value="SBP_bac_8"/>
    <property type="match status" value="1"/>
</dbReference>
<proteinExistence type="inferred from homology"/>
<evidence type="ECO:0000313" key="6">
    <source>
        <dbReference type="EMBL" id="MDA5093664.1"/>
    </source>
</evidence>
<dbReference type="PANTHER" id="PTHR30222:SF12">
    <property type="entry name" value="NORSPERMIDINE SENSOR"/>
    <property type="match status" value="1"/>
</dbReference>
<dbReference type="PANTHER" id="PTHR30222">
    <property type="entry name" value="SPERMIDINE/PUTRESCINE-BINDING PERIPLASMIC PROTEIN"/>
    <property type="match status" value="1"/>
</dbReference>
<evidence type="ECO:0000256" key="4">
    <source>
        <dbReference type="ARBA" id="ARBA00022764"/>
    </source>
</evidence>
<accession>A0ABT4VZR6</accession>
<gene>
    <name evidence="6" type="ORF">O2N63_06125</name>
</gene>
<sequence>MRIVNLGRIIAVIATTLSSQVLVAEEQVLNVSNWDGYFGETTLADFTAETGIAVNYSPFDAAETLETKLLAGGSQYDVVFPSSYMLARLHPIGVFQQLVHSSLSNWENLDDEFLRILRKVDPGNTFAAPYMRGTSGVVYSKGAVAKRIPDAPIDSWDMVFNPDVASKLADCGVFFMDAPGEVVSAALNYIGKDPNSKNEDDLNEAMDMLAAVRPYVRHFNNSHIIDELAKSEICVALTYSGDAATAAWRAEEAGLETDLAYSIPREGAEIWFDVMAIPADAPHPDNAHKFINFLMRPDVIADVTNNVYYANAISASLPFVSDEIKTDPQIYPADATVGKLFTLSPHTSDFLRMRQRAWTEFKYGE</sequence>
<dbReference type="RefSeq" id="WP_271053345.1">
    <property type="nucleotide sequence ID" value="NZ_JAQIIO010000002.1"/>
</dbReference>
<comment type="function">
    <text evidence="5">Required for the activity of the bacterial periplasmic transport system of putrescine.</text>
</comment>
<keyword evidence="2 5" id="KW-0813">Transport</keyword>
<dbReference type="EMBL" id="JAQIIO010000002">
    <property type="protein sequence ID" value="MDA5093664.1"/>
    <property type="molecule type" value="Genomic_DNA"/>
</dbReference>
<evidence type="ECO:0000256" key="5">
    <source>
        <dbReference type="PIRNR" id="PIRNR019574"/>
    </source>
</evidence>
<protein>
    <recommendedName>
        <fullName evidence="5">Putrescine-binding periplasmic protein</fullName>
    </recommendedName>
</protein>
<comment type="caution">
    <text evidence="6">The sequence shown here is derived from an EMBL/GenBank/DDBJ whole genome shotgun (WGS) entry which is preliminary data.</text>
</comment>
<evidence type="ECO:0000313" key="7">
    <source>
        <dbReference type="Proteomes" id="UP001528040"/>
    </source>
</evidence>
<dbReference type="PRINTS" id="PR00909">
    <property type="entry name" value="SPERMDNBNDNG"/>
</dbReference>
<comment type="similarity">
    <text evidence="5">Belongs to the bacterial solute-binding protein PotD/PotF family.</text>
</comment>
<dbReference type="InterPro" id="IPR001188">
    <property type="entry name" value="Sperm_putr-bd"/>
</dbReference>
<dbReference type="InterPro" id="IPR006059">
    <property type="entry name" value="SBP"/>
</dbReference>
<dbReference type="Proteomes" id="UP001528040">
    <property type="component" value="Unassembled WGS sequence"/>
</dbReference>
<evidence type="ECO:0000256" key="2">
    <source>
        <dbReference type="ARBA" id="ARBA00022448"/>
    </source>
</evidence>
<dbReference type="SUPFAM" id="SSF53850">
    <property type="entry name" value="Periplasmic binding protein-like II"/>
    <property type="match status" value="1"/>
</dbReference>